<dbReference type="Proteomes" id="UP000219369">
    <property type="component" value="Unassembled WGS sequence"/>
</dbReference>
<organism evidence="1 2">
    <name type="scientific">Fusarium oxysporum</name>
    <name type="common">Fusarium vascular wilt</name>
    <dbReference type="NCBI Taxonomy" id="5507"/>
    <lineage>
        <taxon>Eukaryota</taxon>
        <taxon>Fungi</taxon>
        <taxon>Dikarya</taxon>
        <taxon>Ascomycota</taxon>
        <taxon>Pezizomycotina</taxon>
        <taxon>Sordariomycetes</taxon>
        <taxon>Hypocreomycetidae</taxon>
        <taxon>Hypocreales</taxon>
        <taxon>Nectriaceae</taxon>
        <taxon>Fusarium</taxon>
        <taxon>Fusarium oxysporum species complex</taxon>
    </lineage>
</organism>
<reference evidence="2" key="1">
    <citation type="submission" date="2016-09" db="EMBL/GenBank/DDBJ databases">
        <authorList>
            <person name="Guldener U."/>
        </authorList>
    </citation>
    <scope>NUCLEOTIDE SEQUENCE [LARGE SCALE GENOMIC DNA]</scope>
    <source>
        <strain evidence="2">V64-1</strain>
    </source>
</reference>
<evidence type="ECO:0000313" key="2">
    <source>
        <dbReference type="Proteomes" id="UP000219369"/>
    </source>
</evidence>
<protein>
    <submittedName>
        <fullName evidence="1">Uncharacterized protein</fullName>
    </submittedName>
</protein>
<dbReference type="AlphaFoldDB" id="A0A2H3T655"/>
<sequence length="16" mass="2085">MSREEYIIYILRIKEK</sequence>
<name>A0A2H3T655_FUSOX</name>
<gene>
    <name evidence="1" type="ORF">FRV6_02653</name>
</gene>
<evidence type="ECO:0000313" key="1">
    <source>
        <dbReference type="EMBL" id="SCO78440.1"/>
    </source>
</evidence>
<proteinExistence type="predicted"/>
<accession>A0A2H3T655</accession>
<dbReference type="EMBL" id="FMJY01000001">
    <property type="protein sequence ID" value="SCO78440.1"/>
    <property type="molecule type" value="Genomic_DNA"/>
</dbReference>